<keyword evidence="8" id="KW-1003">Cell membrane</keyword>
<dbReference type="NCBIfam" id="TIGR01145">
    <property type="entry name" value="ATP_synt_delta"/>
    <property type="match status" value="1"/>
</dbReference>
<keyword evidence="6 8" id="KW-0139">CF(1)</keyword>
<dbReference type="PATRIC" id="fig|81408.3.peg.1373"/>
<organism evidence="10 11">
    <name type="scientific">Saccharococcus caldoxylosilyticus</name>
    <dbReference type="NCBI Taxonomy" id="81408"/>
    <lineage>
        <taxon>Bacteria</taxon>
        <taxon>Bacillati</taxon>
        <taxon>Bacillota</taxon>
        <taxon>Bacilli</taxon>
        <taxon>Bacillales</taxon>
        <taxon>Anoxybacillaceae</taxon>
        <taxon>Saccharococcus</taxon>
    </lineage>
</organism>
<keyword evidence="9" id="KW-0175">Coiled coil</keyword>
<dbReference type="Gene3D" id="1.10.520.20">
    <property type="entry name" value="N-terminal domain of the delta subunit of the F1F0-ATP synthase"/>
    <property type="match status" value="1"/>
</dbReference>
<evidence type="ECO:0000313" key="10">
    <source>
        <dbReference type="EMBL" id="KYD19023.1"/>
    </source>
</evidence>
<dbReference type="RefSeq" id="WP_061578894.1">
    <property type="nucleotide sequence ID" value="NZ_LQYS01000014.1"/>
</dbReference>
<dbReference type="eggNOG" id="COG0712">
    <property type="taxonomic scope" value="Bacteria"/>
</dbReference>
<comment type="subcellular location">
    <subcellularLocation>
        <location evidence="8">Cell membrane</location>
        <topology evidence="8">Peripheral membrane protein</topology>
    </subcellularLocation>
    <subcellularLocation>
        <location evidence="1">Membrane</location>
    </subcellularLocation>
</comment>
<keyword evidence="2 8" id="KW-0813">Transport</keyword>
<dbReference type="PANTHER" id="PTHR11910">
    <property type="entry name" value="ATP SYNTHASE DELTA CHAIN"/>
    <property type="match status" value="1"/>
</dbReference>
<protein>
    <recommendedName>
        <fullName evidence="8">ATP synthase subunit delta</fullName>
    </recommendedName>
    <alternativeName>
        <fullName evidence="8">ATP synthase F(1) sector subunit delta</fullName>
    </alternativeName>
    <alternativeName>
        <fullName evidence="8">F-type ATPase subunit delta</fullName>
        <shortName evidence="8">F-ATPase subunit delta</shortName>
    </alternativeName>
</protein>
<dbReference type="InterPro" id="IPR020781">
    <property type="entry name" value="ATPase_OSCP/d_CS"/>
</dbReference>
<dbReference type="STRING" id="81408.B4119_3853"/>
<dbReference type="GO" id="GO:0045259">
    <property type="term" value="C:proton-transporting ATP synthase complex"/>
    <property type="evidence" value="ECO:0007669"/>
    <property type="project" value="UniProtKB-KW"/>
</dbReference>
<dbReference type="InterPro" id="IPR000711">
    <property type="entry name" value="ATPase_OSCP/dsu"/>
</dbReference>
<comment type="caution">
    <text evidence="10">The sequence shown here is derived from an EMBL/GenBank/DDBJ whole genome shotgun (WGS) entry which is preliminary data.</text>
</comment>
<dbReference type="HAMAP" id="MF_01416">
    <property type="entry name" value="ATP_synth_delta_bact"/>
    <property type="match status" value="1"/>
</dbReference>
<evidence type="ECO:0000256" key="4">
    <source>
        <dbReference type="ARBA" id="ARBA00023065"/>
    </source>
</evidence>
<keyword evidence="5 8" id="KW-0472">Membrane</keyword>
<keyword evidence="3 8" id="KW-0375">Hydrogen ion transport</keyword>
<evidence type="ECO:0000256" key="9">
    <source>
        <dbReference type="SAM" id="Coils"/>
    </source>
</evidence>
<proteinExistence type="inferred from homology"/>
<dbReference type="EMBL" id="LQYS01000014">
    <property type="protein sequence ID" value="KYD19023.1"/>
    <property type="molecule type" value="Genomic_DNA"/>
</dbReference>
<comment type="function">
    <text evidence="8">F(1)F(0) ATP synthase produces ATP from ADP in the presence of a proton or sodium gradient. F-type ATPases consist of two structural domains, F(1) containing the extramembraneous catalytic core and F(0) containing the membrane proton channel, linked together by a central stalk and a peripheral stalk. During catalysis, ATP synthesis in the catalytic domain of F(1) is coupled via a rotary mechanism of the central stalk subunits to proton translocation.</text>
</comment>
<dbReference type="GO" id="GO:0005886">
    <property type="term" value="C:plasma membrane"/>
    <property type="evidence" value="ECO:0007669"/>
    <property type="project" value="UniProtKB-SubCell"/>
</dbReference>
<dbReference type="Proteomes" id="UP000075455">
    <property type="component" value="Unassembled WGS sequence"/>
</dbReference>
<dbReference type="PROSITE" id="PS00389">
    <property type="entry name" value="ATPASE_DELTA"/>
    <property type="match status" value="1"/>
</dbReference>
<keyword evidence="4 8" id="KW-0406">Ion transport</keyword>
<evidence type="ECO:0000256" key="3">
    <source>
        <dbReference type="ARBA" id="ARBA00022781"/>
    </source>
</evidence>
<keyword evidence="10" id="KW-0378">Hydrolase</keyword>
<reference evidence="10 11" key="1">
    <citation type="submission" date="2016-01" db="EMBL/GenBank/DDBJ databases">
        <title>Draft Genome Sequences of Seven Thermophilic Sporeformers Isolated from Foods.</title>
        <authorList>
            <person name="Berendsen E.M."/>
            <person name="Wells-Bennik M.H."/>
            <person name="Krawcyk A.O."/>
            <person name="De Jong A."/>
            <person name="Holsappel S."/>
            <person name="Eijlander R.T."/>
            <person name="Kuipers O.P."/>
        </authorList>
    </citation>
    <scope>NUCLEOTIDE SEQUENCE [LARGE SCALE GENOMIC DNA]</scope>
    <source>
        <strain evidence="10 11">B4119</strain>
    </source>
</reference>
<evidence type="ECO:0000256" key="8">
    <source>
        <dbReference type="HAMAP-Rule" id="MF_01416"/>
    </source>
</evidence>
<evidence type="ECO:0000256" key="1">
    <source>
        <dbReference type="ARBA" id="ARBA00004370"/>
    </source>
</evidence>
<sequence>MNKEIIAKRYALALFQIALEKQLLDQLEEEIRAVRQALAENEQFFSLLTYPKLSLEKKKALLQETFAAVSTPLRNTLLLLLERHRIDIVPELAEQFIELVNEARGVAEATAYSARPLTEEEKRALSEVFAKKIGKTTLHIENIVDPSLIGGVKLRIGNCIYDGSISGQLERIQRQLIG</sequence>
<evidence type="ECO:0000256" key="6">
    <source>
        <dbReference type="ARBA" id="ARBA00023196"/>
    </source>
</evidence>
<comment type="similarity">
    <text evidence="8">Belongs to the ATPase delta chain family.</text>
</comment>
<evidence type="ECO:0000256" key="2">
    <source>
        <dbReference type="ARBA" id="ARBA00022448"/>
    </source>
</evidence>
<dbReference type="GO" id="GO:0016787">
    <property type="term" value="F:hydrolase activity"/>
    <property type="evidence" value="ECO:0007669"/>
    <property type="project" value="UniProtKB-KW"/>
</dbReference>
<dbReference type="PRINTS" id="PR00125">
    <property type="entry name" value="ATPASEDELTA"/>
</dbReference>
<feature type="coiled-coil region" evidence="9">
    <location>
        <begin position="17"/>
        <end position="44"/>
    </location>
</feature>
<evidence type="ECO:0000313" key="11">
    <source>
        <dbReference type="Proteomes" id="UP000075455"/>
    </source>
</evidence>
<evidence type="ECO:0000256" key="5">
    <source>
        <dbReference type="ARBA" id="ARBA00023136"/>
    </source>
</evidence>
<dbReference type="AlphaFoldDB" id="A0A150M3F1"/>
<keyword evidence="7 8" id="KW-0066">ATP synthesis</keyword>
<gene>
    <name evidence="8" type="primary">atpH</name>
    <name evidence="10" type="ORF">B4119_3853</name>
</gene>
<evidence type="ECO:0000256" key="7">
    <source>
        <dbReference type="ARBA" id="ARBA00023310"/>
    </source>
</evidence>
<dbReference type="GO" id="GO:0046933">
    <property type="term" value="F:proton-transporting ATP synthase activity, rotational mechanism"/>
    <property type="evidence" value="ECO:0007669"/>
    <property type="project" value="UniProtKB-UniRule"/>
</dbReference>
<comment type="function">
    <text evidence="8">This protein is part of the stalk that links CF(0) to CF(1). It either transmits conformational changes from CF(0) to CF(1) or is implicated in proton conduction.</text>
</comment>
<name>A0A150M3F1_9BACL</name>
<dbReference type="Pfam" id="PF00213">
    <property type="entry name" value="OSCP"/>
    <property type="match status" value="1"/>
</dbReference>
<dbReference type="InterPro" id="IPR026015">
    <property type="entry name" value="ATP_synth_OSCP/delta_N_sf"/>
</dbReference>
<accession>A0A150M3F1</accession>
<dbReference type="NCBIfam" id="NF004403">
    <property type="entry name" value="PRK05758.2-4"/>
    <property type="match status" value="1"/>
</dbReference>
<dbReference type="SUPFAM" id="SSF47928">
    <property type="entry name" value="N-terminal domain of the delta subunit of the F1F0-ATP synthase"/>
    <property type="match status" value="1"/>
</dbReference>